<dbReference type="SUPFAM" id="SSF89360">
    <property type="entry name" value="HesB-like domain"/>
    <property type="match status" value="1"/>
</dbReference>
<dbReference type="EMBL" id="JAESWC010000002">
    <property type="protein sequence ID" value="MBL4935263.1"/>
    <property type="molecule type" value="Genomic_DNA"/>
</dbReference>
<gene>
    <name evidence="2" type="ORF">JK636_05775</name>
</gene>
<name>A0ABS1T7E1_9CLOT</name>
<dbReference type="Gene3D" id="2.60.300.12">
    <property type="entry name" value="HesB-like domain"/>
    <property type="match status" value="1"/>
</dbReference>
<keyword evidence="3" id="KW-1185">Reference proteome</keyword>
<dbReference type="InterPro" id="IPR035903">
    <property type="entry name" value="HesB-like_dom_sf"/>
</dbReference>
<dbReference type="Proteomes" id="UP000632377">
    <property type="component" value="Unassembled WGS sequence"/>
</dbReference>
<sequence>MNEKVKIRISEKAYEELLNILHNCPEFSHLRFKYKDGCCGSSKIDIFLDNSKSNDIEESIDKLPIIYDSEVLENIKEITVVYRNSSLMLKTLLRKEIIKDCTTCNHGCKNDGSCSSKCGA</sequence>
<proteinExistence type="predicted"/>
<protein>
    <recommendedName>
        <fullName evidence="1">Core domain-containing protein</fullName>
    </recommendedName>
</protein>
<dbReference type="Pfam" id="PF01521">
    <property type="entry name" value="Fe-S_biosyn"/>
    <property type="match status" value="1"/>
</dbReference>
<evidence type="ECO:0000259" key="1">
    <source>
        <dbReference type="Pfam" id="PF01521"/>
    </source>
</evidence>
<organism evidence="2 3">
    <name type="scientific">Clostridium rhizosphaerae</name>
    <dbReference type="NCBI Taxonomy" id="2803861"/>
    <lineage>
        <taxon>Bacteria</taxon>
        <taxon>Bacillati</taxon>
        <taxon>Bacillota</taxon>
        <taxon>Clostridia</taxon>
        <taxon>Eubacteriales</taxon>
        <taxon>Clostridiaceae</taxon>
        <taxon>Clostridium</taxon>
    </lineage>
</organism>
<evidence type="ECO:0000313" key="3">
    <source>
        <dbReference type="Proteomes" id="UP000632377"/>
    </source>
</evidence>
<evidence type="ECO:0000313" key="2">
    <source>
        <dbReference type="EMBL" id="MBL4935263.1"/>
    </source>
</evidence>
<reference evidence="2 3" key="1">
    <citation type="submission" date="2021-01" db="EMBL/GenBank/DDBJ databases">
        <title>Genome public.</title>
        <authorList>
            <person name="Liu C."/>
            <person name="Sun Q."/>
        </authorList>
    </citation>
    <scope>NUCLEOTIDE SEQUENCE [LARGE SCALE GENOMIC DNA]</scope>
    <source>
        <strain evidence="2 3">YIM B02515</strain>
    </source>
</reference>
<comment type="caution">
    <text evidence="2">The sequence shown here is derived from an EMBL/GenBank/DDBJ whole genome shotgun (WGS) entry which is preliminary data.</text>
</comment>
<dbReference type="InterPro" id="IPR000361">
    <property type="entry name" value="ATAP_core_dom"/>
</dbReference>
<feature type="domain" description="Core" evidence="1">
    <location>
        <begin position="6"/>
        <end position="90"/>
    </location>
</feature>
<accession>A0ABS1T7E1</accession>
<dbReference type="RefSeq" id="WP_202747866.1">
    <property type="nucleotide sequence ID" value="NZ_JAESWC010000002.1"/>
</dbReference>